<protein>
    <submittedName>
        <fullName evidence="5">Acetolactate synthase large subunit</fullName>
    </submittedName>
</protein>
<dbReference type="Proteomes" id="UP001595683">
    <property type="component" value="Unassembled WGS sequence"/>
</dbReference>
<dbReference type="InterPro" id="IPR011766">
    <property type="entry name" value="TPP_enzyme_TPP-bd"/>
</dbReference>
<comment type="caution">
    <text evidence="5">The sequence shown here is derived from an EMBL/GenBank/DDBJ whole genome shotgun (WGS) entry which is preliminary data.</text>
</comment>
<name>A0ABV7V9S8_9SPHN</name>
<dbReference type="PANTHER" id="PTHR18968:SF86">
    <property type="entry name" value="ACETOLACTATE SYNTHASE LARGE SUBUNIT ILVX-RELATED"/>
    <property type="match status" value="1"/>
</dbReference>
<dbReference type="SUPFAM" id="SSF52518">
    <property type="entry name" value="Thiamin diphosphate-binding fold (THDP-binding)"/>
    <property type="match status" value="2"/>
</dbReference>
<evidence type="ECO:0000313" key="5">
    <source>
        <dbReference type="EMBL" id="MFC3673396.1"/>
    </source>
</evidence>
<feature type="domain" description="Thiamine pyrophosphate enzyme TPP-binding" evidence="3">
    <location>
        <begin position="399"/>
        <end position="535"/>
    </location>
</feature>
<accession>A0ABV7V9S8</accession>
<gene>
    <name evidence="5" type="ORF">ACFOOT_18385</name>
</gene>
<dbReference type="PANTHER" id="PTHR18968">
    <property type="entry name" value="THIAMINE PYROPHOSPHATE ENZYMES"/>
    <property type="match status" value="1"/>
</dbReference>
<sequence length="539" mass="55428">MMANETPAAPAPSDNALVRTGADTMFDALHAGGARICFANPGTTEMTMVTALARHGGIRPVLSLFEGVCTGAADGYARVSGQVPLTLLHLGPGFANGIANLHNARRAGSRIVNIIGDHATWHLPYDAPLTSDIESLASPVSRKVIRMAEPAAIARDVATAFAATRAAEGGAATLIVPTDVIDAREETQDAASGGATPATWQGARVDDAAVAAAAAALEGDQGVIVLLGGNALTEVGVRAGAALAARLGGRLLMEPYPGIVDLGGDLPAVERQAYFPDDVIAQMGTARVVLAGARMPISYFGYEGWPSQLVAEASLVRLAGPEHDAIDALLRLGAALGVTGPDGAQPFTPATASANDPAAALTPAGVVEELLVQLPDHAIISLEGSTLGGPWLRNAHRARRHRVMTNTGGAIGQGLPCAVGAALAAPEARVVSLQSDGSAQYTLQALWTMARENLPVTVILAANHRYAILQTELVRANAPLGDAMIEALTLLDKPRVDWVCLARGYGVEAVRVTTCGELAEALARGLALDGPMLIQAELP</sequence>
<dbReference type="EMBL" id="JBHRYE010000042">
    <property type="protein sequence ID" value="MFC3673396.1"/>
    <property type="molecule type" value="Genomic_DNA"/>
</dbReference>
<dbReference type="InterPro" id="IPR029061">
    <property type="entry name" value="THDP-binding"/>
</dbReference>
<evidence type="ECO:0000313" key="6">
    <source>
        <dbReference type="Proteomes" id="UP001595683"/>
    </source>
</evidence>
<keyword evidence="6" id="KW-1185">Reference proteome</keyword>
<dbReference type="InterPro" id="IPR012001">
    <property type="entry name" value="Thiamin_PyroP_enz_TPP-bd_dom"/>
</dbReference>
<dbReference type="Pfam" id="PF02775">
    <property type="entry name" value="TPP_enzyme_C"/>
    <property type="match status" value="1"/>
</dbReference>
<evidence type="ECO:0000259" key="4">
    <source>
        <dbReference type="Pfam" id="PF02776"/>
    </source>
</evidence>
<proteinExistence type="inferred from homology"/>
<dbReference type="Gene3D" id="3.40.50.970">
    <property type="match status" value="2"/>
</dbReference>
<comment type="similarity">
    <text evidence="1">Belongs to the TPP enzyme family.</text>
</comment>
<evidence type="ECO:0000256" key="1">
    <source>
        <dbReference type="ARBA" id="ARBA00007812"/>
    </source>
</evidence>
<dbReference type="Pfam" id="PF02776">
    <property type="entry name" value="TPP_enzyme_N"/>
    <property type="match status" value="1"/>
</dbReference>
<evidence type="ECO:0000259" key="3">
    <source>
        <dbReference type="Pfam" id="PF02775"/>
    </source>
</evidence>
<dbReference type="CDD" id="cd02002">
    <property type="entry name" value="TPP_BFDC"/>
    <property type="match status" value="1"/>
</dbReference>
<dbReference type="InterPro" id="IPR045229">
    <property type="entry name" value="TPP_enz"/>
</dbReference>
<keyword evidence="2" id="KW-0786">Thiamine pyrophosphate</keyword>
<organism evidence="5 6">
    <name type="scientific">Novosphingobium pokkalii</name>
    <dbReference type="NCBI Taxonomy" id="1770194"/>
    <lineage>
        <taxon>Bacteria</taxon>
        <taxon>Pseudomonadati</taxon>
        <taxon>Pseudomonadota</taxon>
        <taxon>Alphaproteobacteria</taxon>
        <taxon>Sphingomonadales</taxon>
        <taxon>Sphingomonadaceae</taxon>
        <taxon>Novosphingobium</taxon>
    </lineage>
</organism>
<dbReference type="RefSeq" id="WP_308432918.1">
    <property type="nucleotide sequence ID" value="NZ_BMZP01000015.1"/>
</dbReference>
<reference evidence="6" key="1">
    <citation type="journal article" date="2019" name="Int. J. Syst. Evol. Microbiol.">
        <title>The Global Catalogue of Microorganisms (GCM) 10K type strain sequencing project: providing services to taxonomists for standard genome sequencing and annotation.</title>
        <authorList>
            <consortium name="The Broad Institute Genomics Platform"/>
            <consortium name="The Broad Institute Genome Sequencing Center for Infectious Disease"/>
            <person name="Wu L."/>
            <person name="Ma J."/>
        </authorList>
    </citation>
    <scope>NUCLEOTIDE SEQUENCE [LARGE SCALE GENOMIC DNA]</scope>
    <source>
        <strain evidence="6">KCTC 42224</strain>
    </source>
</reference>
<evidence type="ECO:0000256" key="2">
    <source>
        <dbReference type="ARBA" id="ARBA00023052"/>
    </source>
</evidence>
<feature type="domain" description="Thiamine pyrophosphate enzyme N-terminal TPP-binding" evidence="4">
    <location>
        <begin position="19"/>
        <end position="123"/>
    </location>
</feature>
<dbReference type="CDD" id="cd07035">
    <property type="entry name" value="TPP_PYR_POX_like"/>
    <property type="match status" value="1"/>
</dbReference>
<dbReference type="NCBIfam" id="NF005760">
    <property type="entry name" value="PRK07586.1"/>
    <property type="match status" value="1"/>
</dbReference>